<dbReference type="Proteomes" id="UP000295777">
    <property type="component" value="Unassembled WGS sequence"/>
</dbReference>
<evidence type="ECO:0000313" key="1">
    <source>
        <dbReference type="EMBL" id="TCK02484.1"/>
    </source>
</evidence>
<sequence length="67" mass="7897">MIIQTKDPYSGKGKIWLKFVIGEEEFERFFKVTFQGIQKGKFFYEVEDGFPKEMVKLIFGLDAVIVR</sequence>
<dbReference type="RefSeq" id="WP_132527673.1">
    <property type="nucleotide sequence ID" value="NZ_SMFV01000007.1"/>
</dbReference>
<organism evidence="1 2">
    <name type="scientific">Phorcysia thermohydrogeniphila</name>
    <dbReference type="NCBI Taxonomy" id="936138"/>
    <lineage>
        <taxon>Bacteria</taxon>
        <taxon>Pseudomonadati</taxon>
        <taxon>Aquificota</taxon>
        <taxon>Aquificia</taxon>
        <taxon>Desulfurobacteriales</taxon>
        <taxon>Desulfurobacteriaceae</taxon>
        <taxon>Phorcysia</taxon>
    </lineage>
</organism>
<reference evidence="1 2" key="1">
    <citation type="submission" date="2019-03" db="EMBL/GenBank/DDBJ databases">
        <title>Genomic Encyclopedia of Archaeal and Bacterial Type Strains, Phase II (KMG-II): from individual species to whole genera.</title>
        <authorList>
            <person name="Goeker M."/>
        </authorList>
    </citation>
    <scope>NUCLEOTIDE SEQUENCE [LARGE SCALE GENOMIC DNA]</scope>
    <source>
        <strain evidence="1 2">DSM 24425</strain>
    </source>
</reference>
<proteinExistence type="predicted"/>
<evidence type="ECO:0000313" key="2">
    <source>
        <dbReference type="Proteomes" id="UP000295777"/>
    </source>
</evidence>
<dbReference type="EMBL" id="SMFV01000007">
    <property type="protein sequence ID" value="TCK02484.1"/>
    <property type="molecule type" value="Genomic_DNA"/>
</dbReference>
<comment type="caution">
    <text evidence="1">The sequence shown here is derived from an EMBL/GenBank/DDBJ whole genome shotgun (WGS) entry which is preliminary data.</text>
</comment>
<protein>
    <submittedName>
        <fullName evidence="1">Uncharacterized protein</fullName>
    </submittedName>
</protein>
<dbReference type="OrthoDB" id="15367at2"/>
<keyword evidence="2" id="KW-1185">Reference proteome</keyword>
<dbReference type="AlphaFoldDB" id="A0A4R1G4B6"/>
<gene>
    <name evidence="1" type="ORF">CLV27_1659</name>
</gene>
<name>A0A4R1G4B6_9BACT</name>
<accession>A0A4R1G4B6</accession>